<name>A0A183C5W4_GLOPA</name>
<reference evidence="1" key="1">
    <citation type="submission" date="2013-12" db="EMBL/GenBank/DDBJ databases">
        <authorList>
            <person name="Aslett M."/>
        </authorList>
    </citation>
    <scope>NUCLEOTIDE SEQUENCE [LARGE SCALE GENOMIC DNA]</scope>
    <source>
        <strain evidence="1">Lindley</strain>
    </source>
</reference>
<evidence type="ECO:0000313" key="2">
    <source>
        <dbReference type="WBParaSite" id="GPLIN_000825900"/>
    </source>
</evidence>
<sequence>MDPLNVELDDECVEGVLLLANRFLLCSVEKRCVEFLLKKSKKSAICKFRLANQCGIIGMKDKILNDMTKEDFSISGVYTGNLYEIRKLDDGEIEELLERHKKLFGME</sequence>
<accession>A0A183C5W4</accession>
<protein>
    <submittedName>
        <fullName evidence="2">ADF-H domain-containing protein</fullName>
    </submittedName>
</protein>
<evidence type="ECO:0000313" key="1">
    <source>
        <dbReference type="Proteomes" id="UP000050741"/>
    </source>
</evidence>
<keyword evidence="1" id="KW-1185">Reference proteome</keyword>
<dbReference type="Proteomes" id="UP000050741">
    <property type="component" value="Unassembled WGS sequence"/>
</dbReference>
<reference evidence="2" key="3">
    <citation type="submission" date="2016-06" db="UniProtKB">
        <authorList>
            <consortium name="WormBaseParasite"/>
        </authorList>
    </citation>
    <scope>IDENTIFICATION</scope>
</reference>
<dbReference type="AlphaFoldDB" id="A0A183C5W4"/>
<proteinExistence type="predicted"/>
<dbReference type="WBParaSite" id="GPLIN_000825900">
    <property type="protein sequence ID" value="GPLIN_000825900"/>
    <property type="gene ID" value="GPLIN_000825900"/>
</dbReference>
<organism evidence="1 2">
    <name type="scientific">Globodera pallida</name>
    <name type="common">Potato cyst nematode worm</name>
    <name type="synonym">Heterodera pallida</name>
    <dbReference type="NCBI Taxonomy" id="36090"/>
    <lineage>
        <taxon>Eukaryota</taxon>
        <taxon>Metazoa</taxon>
        <taxon>Ecdysozoa</taxon>
        <taxon>Nematoda</taxon>
        <taxon>Chromadorea</taxon>
        <taxon>Rhabditida</taxon>
        <taxon>Tylenchina</taxon>
        <taxon>Tylenchomorpha</taxon>
        <taxon>Tylenchoidea</taxon>
        <taxon>Heteroderidae</taxon>
        <taxon>Heteroderinae</taxon>
        <taxon>Globodera</taxon>
    </lineage>
</organism>
<reference evidence="1" key="2">
    <citation type="submission" date="2014-05" db="EMBL/GenBank/DDBJ databases">
        <title>The genome and life-stage specific transcriptomes of Globodera pallida elucidate key aspects of plant parasitism by a cyst nematode.</title>
        <authorList>
            <person name="Cotton J.A."/>
            <person name="Lilley C.J."/>
            <person name="Jones L.M."/>
            <person name="Kikuchi T."/>
            <person name="Reid A.J."/>
            <person name="Thorpe P."/>
            <person name="Tsai I.J."/>
            <person name="Beasley H."/>
            <person name="Blok V."/>
            <person name="Cock P.J.A."/>
            <person name="Van den Akker S.E."/>
            <person name="Holroyd N."/>
            <person name="Hunt M."/>
            <person name="Mantelin S."/>
            <person name="Naghra H."/>
            <person name="Pain A."/>
            <person name="Palomares-Rius J.E."/>
            <person name="Zarowiecki M."/>
            <person name="Berriman M."/>
            <person name="Jones J.T."/>
            <person name="Urwin P.E."/>
        </authorList>
    </citation>
    <scope>NUCLEOTIDE SEQUENCE [LARGE SCALE GENOMIC DNA]</scope>
    <source>
        <strain evidence="1">Lindley</strain>
    </source>
</reference>